<organism evidence="4 5">
    <name type="scientific">Piptocephalis cylindrospora</name>
    <dbReference type="NCBI Taxonomy" id="1907219"/>
    <lineage>
        <taxon>Eukaryota</taxon>
        <taxon>Fungi</taxon>
        <taxon>Fungi incertae sedis</taxon>
        <taxon>Zoopagomycota</taxon>
        <taxon>Zoopagomycotina</taxon>
        <taxon>Zoopagomycetes</taxon>
        <taxon>Zoopagales</taxon>
        <taxon>Piptocephalidaceae</taxon>
        <taxon>Piptocephalis</taxon>
    </lineage>
</organism>
<dbReference type="GO" id="GO:0006801">
    <property type="term" value="P:superoxide metabolic process"/>
    <property type="evidence" value="ECO:0007669"/>
    <property type="project" value="InterPro"/>
</dbReference>
<keyword evidence="5" id="KW-1185">Reference proteome</keyword>
<feature type="signal peptide" evidence="3">
    <location>
        <begin position="1"/>
        <end position="32"/>
    </location>
</feature>
<feature type="transmembrane region" description="Helical" evidence="2">
    <location>
        <begin position="382"/>
        <end position="404"/>
    </location>
</feature>
<name>A0A4P9Y761_9FUNG</name>
<feature type="region of interest" description="Disordered" evidence="1">
    <location>
        <begin position="537"/>
        <end position="575"/>
    </location>
</feature>
<feature type="compositionally biased region" description="Basic and acidic residues" evidence="1">
    <location>
        <begin position="740"/>
        <end position="756"/>
    </location>
</feature>
<dbReference type="EMBL" id="KZ987779">
    <property type="protein sequence ID" value="RKP14885.1"/>
    <property type="molecule type" value="Genomic_DNA"/>
</dbReference>
<feature type="transmembrane region" description="Helical" evidence="2">
    <location>
        <begin position="337"/>
        <end position="362"/>
    </location>
</feature>
<keyword evidence="2" id="KW-0472">Membrane</keyword>
<dbReference type="AlphaFoldDB" id="A0A4P9Y761"/>
<dbReference type="GO" id="GO:0046872">
    <property type="term" value="F:metal ion binding"/>
    <property type="evidence" value="ECO:0007669"/>
    <property type="project" value="InterPro"/>
</dbReference>
<proteinExistence type="predicted"/>
<feature type="chain" id="PRO_5020329937" evidence="3">
    <location>
        <begin position="33"/>
        <end position="837"/>
    </location>
</feature>
<reference evidence="5" key="1">
    <citation type="journal article" date="2018" name="Nat. Microbiol.">
        <title>Leveraging single-cell genomics to expand the fungal tree of life.</title>
        <authorList>
            <person name="Ahrendt S.R."/>
            <person name="Quandt C.A."/>
            <person name="Ciobanu D."/>
            <person name="Clum A."/>
            <person name="Salamov A."/>
            <person name="Andreopoulos B."/>
            <person name="Cheng J.F."/>
            <person name="Woyke T."/>
            <person name="Pelin A."/>
            <person name="Henrissat B."/>
            <person name="Reynolds N.K."/>
            <person name="Benny G.L."/>
            <person name="Smith M.E."/>
            <person name="James T.Y."/>
            <person name="Grigoriev I.V."/>
        </authorList>
    </citation>
    <scope>NUCLEOTIDE SEQUENCE [LARGE SCALE GENOMIC DNA]</scope>
</reference>
<evidence type="ECO:0000256" key="2">
    <source>
        <dbReference type="SAM" id="Phobius"/>
    </source>
</evidence>
<evidence type="ECO:0000256" key="1">
    <source>
        <dbReference type="SAM" id="MobiDB-lite"/>
    </source>
</evidence>
<feature type="compositionally biased region" description="Polar residues" evidence="1">
    <location>
        <begin position="759"/>
        <end position="769"/>
    </location>
</feature>
<feature type="transmembrane region" description="Helical" evidence="2">
    <location>
        <begin position="272"/>
        <end position="291"/>
    </location>
</feature>
<evidence type="ECO:0000313" key="5">
    <source>
        <dbReference type="Proteomes" id="UP000267251"/>
    </source>
</evidence>
<feature type="compositionally biased region" description="Polar residues" evidence="1">
    <location>
        <begin position="703"/>
        <end position="715"/>
    </location>
</feature>
<evidence type="ECO:0000256" key="3">
    <source>
        <dbReference type="SAM" id="SignalP"/>
    </source>
</evidence>
<dbReference type="OrthoDB" id="2256270at2759"/>
<dbReference type="SUPFAM" id="SSF49329">
    <property type="entry name" value="Cu,Zn superoxide dismutase-like"/>
    <property type="match status" value="1"/>
</dbReference>
<keyword evidence="2" id="KW-1133">Transmembrane helix</keyword>
<sequence>MMQSLFSVLRPHPIFFSVIILLLTVFLPHVHASSQELQGAHAQIHTDRSFDVGLRFYTGGSDPQMRVYIFSIAKGSSPNVSSVDPIALWMTGSPAENVNSQNDTLLSANCAASTPVYDPMGALQSTPYTCGVGGRNREPSNTTCAYGDLTGVTGALPPPGTFALMAYHPFATLSGPRSIMGLGVQLLSGTKPVTRLGCGAIQPLHTSLFPEPSSTQYSVLNYAYYQKGLQDSYEQESRSKFILNIVLILALRNIYHALSLSVKKRHRTKPQFWIITLAVTCQILIHLPAWAGSVWPSAAISCLTADTIGFAAGYTTTFCITTVLLLRAYFANRKSPIILGVGASLLAILLINMCVTAASHTIPISPSIDCLAPFRYFDVSPAVLWIKIVTICVANILLSGCFLFQVFRQRLRTPNLIYKTLMKDGILYCVCVSISNILFPLLFVAHALQEQSFSFWSLDYMIATTLLVEQIRHQHRLLTDPRLSQYTVTTSDQISSISKVDAPPMSYSTLDPLSYSFYADSILSPYGNAKGGLRVTNGDTDGTLTREPSFTGRNRIPGPQDISHSETLSTVTPDLPLPIPAAFRDRSSLDTLSPTPLPHTPALCSSQASPGLNQNRSPLASPESFLRHPLATSVEPCRVSDDSISQDEEGNRLGYAAFRMSKASLGRERARGRISSSGLSQNSLDSHVSRSSWNSSDDEEEVTNTGKLSYVTAGSQARPGSPISESSAYTTPEQPTFQDSLRDTGQDSERMREARHSQRSLTSAHSAGSRSRGLIKMEGTWFDIHDEVEGDPSAVQVLPHTPRGPDTQFPPHQLLRKVKELFFTVELFDMDVLYNAD</sequence>
<feature type="region of interest" description="Disordered" evidence="1">
    <location>
        <begin position="664"/>
        <end position="770"/>
    </location>
</feature>
<feature type="compositionally biased region" description="Polar residues" evidence="1">
    <location>
        <begin position="723"/>
        <end position="739"/>
    </location>
</feature>
<evidence type="ECO:0000313" key="4">
    <source>
        <dbReference type="EMBL" id="RKP14885.1"/>
    </source>
</evidence>
<feature type="region of interest" description="Disordered" evidence="1">
    <location>
        <begin position="587"/>
        <end position="622"/>
    </location>
</feature>
<dbReference type="Gene3D" id="2.60.40.200">
    <property type="entry name" value="Superoxide dismutase, copper/zinc binding domain"/>
    <property type="match status" value="1"/>
</dbReference>
<keyword evidence="3" id="KW-0732">Signal</keyword>
<gene>
    <name evidence="4" type="ORF">BJ684DRAFT_14813</name>
</gene>
<feature type="transmembrane region" description="Helical" evidence="2">
    <location>
        <begin position="425"/>
        <end position="448"/>
    </location>
</feature>
<protein>
    <submittedName>
        <fullName evidence="4">Uncharacterized protein</fullName>
    </submittedName>
</protein>
<feature type="compositionally biased region" description="Polar residues" evidence="1">
    <location>
        <begin position="603"/>
        <end position="618"/>
    </location>
</feature>
<accession>A0A4P9Y761</accession>
<feature type="compositionally biased region" description="Low complexity" evidence="1">
    <location>
        <begin position="675"/>
        <end position="686"/>
    </location>
</feature>
<dbReference type="Proteomes" id="UP000267251">
    <property type="component" value="Unassembled WGS sequence"/>
</dbReference>
<feature type="compositionally biased region" description="Polar residues" evidence="1">
    <location>
        <begin position="537"/>
        <end position="552"/>
    </location>
</feature>
<feature type="transmembrane region" description="Helical" evidence="2">
    <location>
        <begin position="311"/>
        <end position="330"/>
    </location>
</feature>
<keyword evidence="2" id="KW-0812">Transmembrane</keyword>
<dbReference type="InterPro" id="IPR036423">
    <property type="entry name" value="SOD-like_Cu/Zn_dom_sf"/>
</dbReference>